<proteinExistence type="predicted"/>
<protein>
    <submittedName>
        <fullName evidence="1">16211_t:CDS:1</fullName>
    </submittedName>
</protein>
<comment type="caution">
    <text evidence="1">The sequence shown here is derived from an EMBL/GenBank/DDBJ whole genome shotgun (WGS) entry which is preliminary data.</text>
</comment>
<dbReference type="EMBL" id="CAJVPY010000021">
    <property type="protein sequence ID" value="CAG8444714.1"/>
    <property type="molecule type" value="Genomic_DNA"/>
</dbReference>
<keyword evidence="2" id="KW-1185">Reference proteome</keyword>
<reference evidence="1" key="1">
    <citation type="submission" date="2021-06" db="EMBL/GenBank/DDBJ databases">
        <authorList>
            <person name="Kallberg Y."/>
            <person name="Tangrot J."/>
            <person name="Rosling A."/>
        </authorList>
    </citation>
    <scope>NUCLEOTIDE SEQUENCE</scope>
    <source>
        <strain evidence="1">MA453B</strain>
    </source>
</reference>
<organism evidence="1 2">
    <name type="scientific">Dentiscutata erythropus</name>
    <dbReference type="NCBI Taxonomy" id="1348616"/>
    <lineage>
        <taxon>Eukaryota</taxon>
        <taxon>Fungi</taxon>
        <taxon>Fungi incertae sedis</taxon>
        <taxon>Mucoromycota</taxon>
        <taxon>Glomeromycotina</taxon>
        <taxon>Glomeromycetes</taxon>
        <taxon>Diversisporales</taxon>
        <taxon>Gigasporaceae</taxon>
        <taxon>Dentiscutata</taxon>
    </lineage>
</organism>
<gene>
    <name evidence="1" type="ORF">DERYTH_LOCUS114</name>
</gene>
<name>A0A9N8VBS0_9GLOM</name>
<accession>A0A9N8VBS0</accession>
<dbReference type="AlphaFoldDB" id="A0A9N8VBS0"/>
<evidence type="ECO:0000313" key="2">
    <source>
        <dbReference type="Proteomes" id="UP000789405"/>
    </source>
</evidence>
<sequence length="248" mass="29249">MSEGIFEKKFAKIFNKFHEVQNHCLDFRKNSILEMLNLASLIYNASVDYKLQYAQNVEIIKKWENKSRKENNSDDDNSQSTPEQELDYWMNQQIKCAESFSEKAELISKNFKDFKTLMEYDLEKILKPFWNKRSVDLELRRSITTQYKSEGELGKNKRKQNMKMIRQGEIIADAFQYRLNKTEIKMTLKEEIETWIKAIEPAIESVDKISESLNNVHNIEHLIKSAGLDDAMKRWSEVGNVGGLYREL</sequence>
<evidence type="ECO:0000313" key="1">
    <source>
        <dbReference type="EMBL" id="CAG8444714.1"/>
    </source>
</evidence>
<dbReference type="Proteomes" id="UP000789405">
    <property type="component" value="Unassembled WGS sequence"/>
</dbReference>